<evidence type="ECO:0000259" key="19">
    <source>
        <dbReference type="Pfam" id="PF07479"/>
    </source>
</evidence>
<dbReference type="PROSITE" id="PS00957">
    <property type="entry name" value="NAD_G3PDH"/>
    <property type="match status" value="1"/>
</dbReference>
<feature type="binding site" evidence="13">
    <location>
        <position position="280"/>
    </location>
    <ligand>
        <name>NADPH</name>
        <dbReference type="ChEBI" id="CHEBI:57783"/>
    </ligand>
</feature>
<keyword evidence="7 13" id="KW-0594">Phospholipid biosynthesis</keyword>
<comment type="catalytic activity">
    <reaction evidence="9">
        <text>sn-glycerol 3-phosphate + NADP(+) = dihydroxyacetone phosphate + NADPH + H(+)</text>
        <dbReference type="Rhea" id="RHEA:11096"/>
        <dbReference type="ChEBI" id="CHEBI:15378"/>
        <dbReference type="ChEBI" id="CHEBI:57597"/>
        <dbReference type="ChEBI" id="CHEBI:57642"/>
        <dbReference type="ChEBI" id="CHEBI:57783"/>
        <dbReference type="ChEBI" id="CHEBI:58349"/>
        <dbReference type="EC" id="1.1.1.94"/>
    </reaction>
    <physiologicalReaction direction="right-to-left" evidence="9">
        <dbReference type="Rhea" id="RHEA:11098"/>
    </physiologicalReaction>
</comment>
<dbReference type="Gene3D" id="3.40.50.720">
    <property type="entry name" value="NAD(P)-binding Rossmann-like Domain"/>
    <property type="match status" value="1"/>
</dbReference>
<feature type="binding site" evidence="13">
    <location>
        <position position="254"/>
    </location>
    <ligand>
        <name>NADPH</name>
        <dbReference type="ChEBI" id="CHEBI:57783"/>
    </ligand>
</feature>
<evidence type="ECO:0000256" key="12">
    <source>
        <dbReference type="ARBA" id="ARBA00080511"/>
    </source>
</evidence>
<dbReference type="GO" id="GO:0005829">
    <property type="term" value="C:cytosol"/>
    <property type="evidence" value="ECO:0007669"/>
    <property type="project" value="TreeGrafter"/>
</dbReference>
<dbReference type="PATRIC" id="fig|1172194.4.peg.1662"/>
<feature type="binding site" evidence="16">
    <location>
        <position position="139"/>
    </location>
    <ligand>
        <name>NAD(+)</name>
        <dbReference type="ChEBI" id="CHEBI:57540"/>
    </ligand>
</feature>
<comment type="pathway">
    <text evidence="13">Membrane lipid metabolism; glycerophospholipid metabolism.</text>
</comment>
<feature type="binding site" evidence="16">
    <location>
        <position position="254"/>
    </location>
    <ligand>
        <name>NAD(+)</name>
        <dbReference type="ChEBI" id="CHEBI:57540"/>
    </ligand>
</feature>
<dbReference type="GO" id="GO:0046168">
    <property type="term" value="P:glycerol-3-phosphate catabolic process"/>
    <property type="evidence" value="ECO:0007669"/>
    <property type="project" value="InterPro"/>
</dbReference>
<evidence type="ECO:0000256" key="11">
    <source>
        <dbReference type="ARBA" id="ARBA00069372"/>
    </source>
</evidence>
<evidence type="ECO:0000259" key="18">
    <source>
        <dbReference type="Pfam" id="PF01210"/>
    </source>
</evidence>
<organism evidence="20 21">
    <name type="scientific">Hydrocarboniphaga effusa AP103</name>
    <dbReference type="NCBI Taxonomy" id="1172194"/>
    <lineage>
        <taxon>Bacteria</taxon>
        <taxon>Pseudomonadati</taxon>
        <taxon>Pseudomonadota</taxon>
        <taxon>Gammaproteobacteria</taxon>
        <taxon>Nevskiales</taxon>
        <taxon>Nevskiaceae</taxon>
        <taxon>Hydrocarboniphaga</taxon>
    </lineage>
</organism>
<keyword evidence="6 13" id="KW-0443">Lipid metabolism</keyword>
<feature type="binding site" evidence="13">
    <location>
        <position position="190"/>
    </location>
    <ligand>
        <name>sn-glycerol 3-phosphate</name>
        <dbReference type="ChEBI" id="CHEBI:57597"/>
    </ligand>
</feature>
<feature type="binding site" evidence="13">
    <location>
        <position position="12"/>
    </location>
    <ligand>
        <name>NADPH</name>
        <dbReference type="ChEBI" id="CHEBI:57783"/>
    </ligand>
</feature>
<keyword evidence="3 13" id="KW-0521">NADP</keyword>
<evidence type="ECO:0000256" key="6">
    <source>
        <dbReference type="ARBA" id="ARBA00023098"/>
    </source>
</evidence>
<dbReference type="PRINTS" id="PR00077">
    <property type="entry name" value="GPDHDRGNASE"/>
</dbReference>
<reference evidence="20 21" key="1">
    <citation type="journal article" date="2012" name="J. Bacteriol.">
        <title>Genome Sequence of n-Alkane-Degrading Hydrocarboniphaga effusa Strain AP103T (ATCC BAA-332T).</title>
        <authorList>
            <person name="Chang H.K."/>
            <person name="Zylstra G.J."/>
            <person name="Chae J.C."/>
        </authorList>
    </citation>
    <scope>NUCLEOTIDE SEQUENCE [LARGE SCALE GENOMIC DNA]</scope>
    <source>
        <strain evidence="20 21">AP103</strain>
    </source>
</reference>
<feature type="binding site" evidence="13">
    <location>
        <position position="106"/>
    </location>
    <ligand>
        <name>NADPH</name>
        <dbReference type="ChEBI" id="CHEBI:57783"/>
    </ligand>
</feature>
<evidence type="ECO:0000256" key="1">
    <source>
        <dbReference type="ARBA" id="ARBA00011009"/>
    </source>
</evidence>
<dbReference type="NCBIfam" id="NF000942">
    <property type="entry name" value="PRK00094.1-4"/>
    <property type="match status" value="1"/>
</dbReference>
<evidence type="ECO:0000256" key="3">
    <source>
        <dbReference type="ARBA" id="ARBA00022857"/>
    </source>
</evidence>
<feature type="active site" description="Proton acceptor" evidence="13 14">
    <location>
        <position position="190"/>
    </location>
</feature>
<dbReference type="Pfam" id="PF07479">
    <property type="entry name" value="NAD_Gly3P_dh_C"/>
    <property type="match status" value="1"/>
</dbReference>
<evidence type="ECO:0000313" key="20">
    <source>
        <dbReference type="EMBL" id="EIT71584.1"/>
    </source>
</evidence>
<dbReference type="InterPro" id="IPR008927">
    <property type="entry name" value="6-PGluconate_DH-like_C_sf"/>
</dbReference>
<comment type="caution">
    <text evidence="13">Lacks conserved residue(s) required for the propagation of feature annotation.</text>
</comment>
<accession>I7ZI53</accession>
<comment type="caution">
    <text evidence="20">The sequence shown here is derived from an EMBL/GenBank/DDBJ whole genome shotgun (WGS) entry which is preliminary data.</text>
</comment>
<evidence type="ECO:0000256" key="5">
    <source>
        <dbReference type="ARBA" id="ARBA00023027"/>
    </source>
</evidence>
<dbReference type="SUPFAM" id="SSF48179">
    <property type="entry name" value="6-phosphogluconate dehydrogenase C-terminal domain-like"/>
    <property type="match status" value="1"/>
</dbReference>
<evidence type="ECO:0000256" key="17">
    <source>
        <dbReference type="RuleBase" id="RU000437"/>
    </source>
</evidence>
<dbReference type="FunFam" id="1.10.1040.10:FF:000001">
    <property type="entry name" value="Glycerol-3-phosphate dehydrogenase [NAD(P)+]"/>
    <property type="match status" value="1"/>
</dbReference>
<evidence type="ECO:0000256" key="10">
    <source>
        <dbReference type="ARBA" id="ARBA00066687"/>
    </source>
</evidence>
<dbReference type="UniPathway" id="UPA00940"/>
<dbReference type="InterPro" id="IPR036291">
    <property type="entry name" value="NAD(P)-bd_dom_sf"/>
</dbReference>
<dbReference type="AlphaFoldDB" id="I7ZI53"/>
<name>I7ZI53_9GAMM</name>
<feature type="domain" description="Glycerol-3-phosphate dehydrogenase NAD-dependent C-terminal" evidence="19">
    <location>
        <begin position="179"/>
        <end position="319"/>
    </location>
</feature>
<feature type="binding site" evidence="15">
    <location>
        <position position="106"/>
    </location>
    <ligand>
        <name>substrate</name>
    </ligand>
</feature>
<gene>
    <name evidence="13" type="primary">gpsA</name>
    <name evidence="20" type="ORF">WQQ_17210</name>
</gene>
<dbReference type="GO" id="GO:0005975">
    <property type="term" value="P:carbohydrate metabolic process"/>
    <property type="evidence" value="ECO:0007669"/>
    <property type="project" value="InterPro"/>
</dbReference>
<feature type="binding site" evidence="13">
    <location>
        <position position="255"/>
    </location>
    <ligand>
        <name>sn-glycerol 3-phosphate</name>
        <dbReference type="ChEBI" id="CHEBI:57597"/>
    </ligand>
</feature>
<keyword evidence="13" id="KW-0547">Nucleotide-binding</keyword>
<proteinExistence type="inferred from homology"/>
<dbReference type="InterPro" id="IPR013328">
    <property type="entry name" value="6PGD_dom2"/>
</dbReference>
<dbReference type="PIRSF" id="PIRSF000114">
    <property type="entry name" value="Glycerol-3-P_dh"/>
    <property type="match status" value="1"/>
</dbReference>
<feature type="binding site" evidence="13">
    <location>
        <position position="278"/>
    </location>
    <ligand>
        <name>NADPH</name>
        <dbReference type="ChEBI" id="CHEBI:57783"/>
    </ligand>
</feature>
<dbReference type="HAMAP" id="MF_00394">
    <property type="entry name" value="NAD_Glyc3P_dehydrog"/>
    <property type="match status" value="1"/>
</dbReference>
<dbReference type="InterPro" id="IPR011128">
    <property type="entry name" value="G3P_DH_NAD-dep_N"/>
</dbReference>
<evidence type="ECO:0000256" key="2">
    <source>
        <dbReference type="ARBA" id="ARBA00022516"/>
    </source>
</evidence>
<dbReference type="Gene3D" id="1.10.1040.10">
    <property type="entry name" value="N-(1-d-carboxylethyl)-l-norvaline Dehydrogenase, domain 2"/>
    <property type="match status" value="1"/>
</dbReference>
<evidence type="ECO:0000256" key="4">
    <source>
        <dbReference type="ARBA" id="ARBA00023002"/>
    </source>
</evidence>
<keyword evidence="8 13" id="KW-1208">Phospholipid metabolism</keyword>
<evidence type="ECO:0000256" key="15">
    <source>
        <dbReference type="PIRSR" id="PIRSR000114-2"/>
    </source>
</evidence>
<dbReference type="GO" id="GO:0046167">
    <property type="term" value="P:glycerol-3-phosphate biosynthetic process"/>
    <property type="evidence" value="ECO:0007669"/>
    <property type="project" value="UniProtKB-UniRule"/>
</dbReference>
<feature type="binding site" evidence="13">
    <location>
        <position position="254"/>
    </location>
    <ligand>
        <name>sn-glycerol 3-phosphate</name>
        <dbReference type="ChEBI" id="CHEBI:57597"/>
    </ligand>
</feature>
<dbReference type="GO" id="GO:0046474">
    <property type="term" value="P:glycerophospholipid biosynthetic process"/>
    <property type="evidence" value="ECO:0007669"/>
    <property type="project" value="TreeGrafter"/>
</dbReference>
<feature type="binding site" evidence="13">
    <location>
        <position position="32"/>
    </location>
    <ligand>
        <name>NADPH</name>
        <dbReference type="ChEBI" id="CHEBI:57783"/>
    </ligand>
</feature>
<comment type="subcellular location">
    <subcellularLocation>
        <location evidence="13">Cytoplasm</location>
    </subcellularLocation>
</comment>
<keyword evidence="2 13" id="KW-0444">Lipid biosynthesis</keyword>
<keyword evidence="4 13" id="KW-0560">Oxidoreductase</keyword>
<dbReference type="GO" id="GO:0051287">
    <property type="term" value="F:NAD binding"/>
    <property type="evidence" value="ECO:0007669"/>
    <property type="project" value="InterPro"/>
</dbReference>
<feature type="binding site" evidence="13">
    <location>
        <position position="11"/>
    </location>
    <ligand>
        <name>NADPH</name>
        <dbReference type="ChEBI" id="CHEBI:57783"/>
    </ligand>
</feature>
<feature type="binding site" evidence="13">
    <location>
        <position position="139"/>
    </location>
    <ligand>
        <name>NADPH</name>
        <dbReference type="ChEBI" id="CHEBI:57783"/>
    </ligand>
</feature>
<feature type="binding site" evidence="13">
    <location>
        <position position="137"/>
    </location>
    <ligand>
        <name>sn-glycerol 3-phosphate</name>
        <dbReference type="ChEBI" id="CHEBI:57597"/>
    </ligand>
</feature>
<feature type="binding site" evidence="13">
    <location>
        <position position="135"/>
    </location>
    <ligand>
        <name>sn-glycerol 3-phosphate</name>
        <dbReference type="ChEBI" id="CHEBI:57597"/>
    </ligand>
</feature>
<dbReference type="InterPro" id="IPR006109">
    <property type="entry name" value="G3P_DH_NAD-dep_C"/>
</dbReference>
<keyword evidence="5 13" id="KW-0520">NAD</keyword>
<protein>
    <recommendedName>
        <fullName evidence="11 13">Glycerol-3-phosphate dehydrogenase [NAD(P)+]</fullName>
        <ecNumber evidence="10 13">1.1.1.94</ecNumber>
    </recommendedName>
    <alternativeName>
        <fullName evidence="13">NAD(P)(+)-dependent glycerol-3-phosphate dehydrogenase</fullName>
    </alternativeName>
    <alternativeName>
        <fullName evidence="12 13">NAD(P)H-dependent dihydroxyacetone-phosphate reductase</fullName>
    </alternativeName>
</protein>
<keyword evidence="13" id="KW-0963">Cytoplasm</keyword>
<dbReference type="InterPro" id="IPR006168">
    <property type="entry name" value="G3P_DH_NAD-dep"/>
</dbReference>
<evidence type="ECO:0000256" key="16">
    <source>
        <dbReference type="PIRSR" id="PIRSR000114-3"/>
    </source>
</evidence>
<dbReference type="GO" id="GO:0141152">
    <property type="term" value="F:glycerol-3-phosphate dehydrogenase (NAD+) activity"/>
    <property type="evidence" value="ECO:0007669"/>
    <property type="project" value="RHEA"/>
</dbReference>
<dbReference type="FunFam" id="3.40.50.720:FF:000019">
    <property type="entry name" value="Glycerol-3-phosphate dehydrogenase [NAD(P)+]"/>
    <property type="match status" value="1"/>
</dbReference>
<dbReference type="EC" id="1.1.1.94" evidence="10 13"/>
<feature type="binding site" evidence="13">
    <location>
        <position position="49"/>
    </location>
    <ligand>
        <name>NADPH</name>
        <dbReference type="ChEBI" id="CHEBI:57783"/>
    </ligand>
</feature>
<evidence type="ECO:0000256" key="7">
    <source>
        <dbReference type="ARBA" id="ARBA00023209"/>
    </source>
</evidence>
<comment type="catalytic activity">
    <reaction evidence="13">
        <text>sn-glycerol 3-phosphate + NAD(+) = dihydroxyacetone phosphate + NADH + H(+)</text>
        <dbReference type="Rhea" id="RHEA:11092"/>
        <dbReference type="ChEBI" id="CHEBI:15378"/>
        <dbReference type="ChEBI" id="CHEBI:57540"/>
        <dbReference type="ChEBI" id="CHEBI:57597"/>
        <dbReference type="ChEBI" id="CHEBI:57642"/>
        <dbReference type="ChEBI" id="CHEBI:57945"/>
        <dbReference type="EC" id="1.1.1.94"/>
    </reaction>
</comment>
<comment type="similarity">
    <text evidence="1 13 17">Belongs to the NAD-dependent glycerol-3-phosphate dehydrogenase family.</text>
</comment>
<dbReference type="EMBL" id="AKGD01000001">
    <property type="protein sequence ID" value="EIT71584.1"/>
    <property type="molecule type" value="Genomic_DNA"/>
</dbReference>
<evidence type="ECO:0000256" key="13">
    <source>
        <dbReference type="HAMAP-Rule" id="MF_00394"/>
    </source>
</evidence>
<comment type="function">
    <text evidence="13">Catalyzes the reduction of the glycolytic intermediate dihydroxyacetone phosphate (DHAP) to sn-glycerol 3-phosphate (G3P), the key precursor for phospholipid synthesis.</text>
</comment>
<evidence type="ECO:0000256" key="8">
    <source>
        <dbReference type="ARBA" id="ARBA00023264"/>
    </source>
</evidence>
<keyword evidence="21" id="KW-1185">Reference proteome</keyword>
<dbReference type="RefSeq" id="WP_007184670.1">
    <property type="nucleotide sequence ID" value="NZ_AKGD01000001.1"/>
</dbReference>
<dbReference type="OrthoDB" id="9812273at2"/>
<feature type="binding site" evidence="16">
    <location>
        <begin position="8"/>
        <end position="13"/>
    </location>
    <ligand>
        <name>NAD(+)</name>
        <dbReference type="ChEBI" id="CHEBI:57540"/>
    </ligand>
</feature>
<sequence>MKSIAVLGAGSYGTALAIQLARRGTPVSLWGRDAKALAEMESRRLNERYLPEAHFPVGLTASSELGAVLAEADEVLIVVPSQALRETLRKIEPMLKPGQGIACAMKGIEAGSGKLVHEVVAEELGDNRPLAIISGPTFAKELGLGLPTAVTVASTDTAYAERIANALHGDGFRAYTASDVVGVEIGGSVKNVLAIAVGIADGLGLGANTRAALITRGLAEIMRLGQAMGGRAETLMGLSGLGDLVLTCTDNQSRNRRMGLLLAQGKTVAEATAEIQQVVEGVRVAPEVRRLAERHKVSMPITDVICRVLLGEISPVEAVRSLATRPSKAENQ</sequence>
<dbReference type="Proteomes" id="UP000003704">
    <property type="component" value="Unassembled WGS sequence"/>
</dbReference>
<feature type="binding site" evidence="13">
    <location>
        <position position="253"/>
    </location>
    <ligand>
        <name>sn-glycerol 3-phosphate</name>
        <dbReference type="ChEBI" id="CHEBI:57597"/>
    </ligand>
</feature>
<dbReference type="NCBIfam" id="NF000940">
    <property type="entry name" value="PRK00094.1-2"/>
    <property type="match status" value="1"/>
</dbReference>
<evidence type="ECO:0000256" key="9">
    <source>
        <dbReference type="ARBA" id="ARBA00052716"/>
    </source>
</evidence>
<evidence type="ECO:0000313" key="21">
    <source>
        <dbReference type="Proteomes" id="UP000003704"/>
    </source>
</evidence>
<feature type="binding site" evidence="15">
    <location>
        <begin position="254"/>
        <end position="255"/>
    </location>
    <ligand>
        <name>substrate</name>
    </ligand>
</feature>
<dbReference type="GO" id="GO:0141153">
    <property type="term" value="F:glycerol-3-phosphate dehydrogenase (NADP+) activity"/>
    <property type="evidence" value="ECO:0007669"/>
    <property type="project" value="RHEA"/>
</dbReference>
<dbReference type="PANTHER" id="PTHR11728">
    <property type="entry name" value="GLYCEROL-3-PHOSPHATE DEHYDROGENASE"/>
    <property type="match status" value="1"/>
</dbReference>
<dbReference type="Pfam" id="PF01210">
    <property type="entry name" value="NAD_Gly3P_dh_N"/>
    <property type="match status" value="1"/>
</dbReference>
<evidence type="ECO:0000256" key="14">
    <source>
        <dbReference type="PIRSR" id="PIRSR000114-1"/>
    </source>
</evidence>
<dbReference type="SUPFAM" id="SSF51735">
    <property type="entry name" value="NAD(P)-binding Rossmann-fold domains"/>
    <property type="match status" value="1"/>
</dbReference>
<dbReference type="STRING" id="1172194.WQQ_17210"/>
<feature type="domain" description="Glycerol-3-phosphate dehydrogenase NAD-dependent N-terminal" evidence="18">
    <location>
        <begin position="3"/>
        <end position="159"/>
    </location>
</feature>
<feature type="binding site" evidence="13">
    <location>
        <position position="106"/>
    </location>
    <ligand>
        <name>sn-glycerol 3-phosphate</name>
        <dbReference type="ChEBI" id="CHEBI:57597"/>
    </ligand>
</feature>
<feature type="binding site" evidence="13">
    <location>
        <position position="243"/>
    </location>
    <ligand>
        <name>sn-glycerol 3-phosphate</name>
        <dbReference type="ChEBI" id="CHEBI:57597"/>
    </ligand>
</feature>
<dbReference type="PANTHER" id="PTHR11728:SF1">
    <property type="entry name" value="GLYCEROL-3-PHOSPHATE DEHYDROGENASE [NAD(+)] 2, CHLOROPLASTIC"/>
    <property type="match status" value="1"/>
</dbReference>